<dbReference type="Proteomes" id="UP001230649">
    <property type="component" value="Unassembled WGS sequence"/>
</dbReference>
<dbReference type="EMBL" id="JASBWS010000064">
    <property type="protein sequence ID" value="KAJ9102305.1"/>
    <property type="molecule type" value="Genomic_DNA"/>
</dbReference>
<proteinExistence type="predicted"/>
<gene>
    <name evidence="1" type="ORF">QFC20_004998</name>
</gene>
<evidence type="ECO:0000313" key="2">
    <source>
        <dbReference type="Proteomes" id="UP001230649"/>
    </source>
</evidence>
<accession>A0ACC2VT78</accession>
<comment type="caution">
    <text evidence="1">The sequence shown here is derived from an EMBL/GenBank/DDBJ whole genome shotgun (WGS) entry which is preliminary data.</text>
</comment>
<keyword evidence="2" id="KW-1185">Reference proteome</keyword>
<name>A0ACC2VT78_9TREE</name>
<protein>
    <submittedName>
        <fullName evidence="1">Uncharacterized protein</fullName>
    </submittedName>
</protein>
<organism evidence="1 2">
    <name type="scientific">Naganishia adeliensis</name>
    <dbReference type="NCBI Taxonomy" id="92952"/>
    <lineage>
        <taxon>Eukaryota</taxon>
        <taxon>Fungi</taxon>
        <taxon>Dikarya</taxon>
        <taxon>Basidiomycota</taxon>
        <taxon>Agaricomycotina</taxon>
        <taxon>Tremellomycetes</taxon>
        <taxon>Filobasidiales</taxon>
        <taxon>Filobasidiaceae</taxon>
        <taxon>Naganishia</taxon>
    </lineage>
</organism>
<evidence type="ECO:0000313" key="1">
    <source>
        <dbReference type="EMBL" id="KAJ9102305.1"/>
    </source>
</evidence>
<sequence length="454" mass="49589">MLDPPSIYSLAHASWTFLCETLMYACLYHIAHKDLRLWLTVKSVLQDRQQSTEDGPAKTAKTVLPTPPQSLFAPTLLKHITIASIASPCLVWLWRTYTLGAGYLDIFAIGLSSVCLFMSITCVLALPNTKIAVKTIPVTKVSPQGWVLVPTSSVQETVAALYKSSTITIPLTSALICFWMLFGGESTNITMASPLRPLANAVFVVMLCLAPVAGVRFLRAKDLRMKHVLMLYAGALGLLLLFGIFLLVLIITTSNDPTPPAESTDDGFFIQGLERAMTRVFTELAIHFRAVQLGGAVFVPLFAVLRFEYDQAVGSNQGEYTPLDDVPISESPADNDNMAKQDGLEKANVLDQSADLHSTSGDRDNARHALIPAALPPFSSPIFHYSLSGAYASSLLVALVLSNPNLWDLVVCAAFLGSVVGLCVGLTAKRQWRNLWVYEEIWNAKVEEKQAEQV</sequence>
<reference evidence="1" key="1">
    <citation type="submission" date="2023-04" db="EMBL/GenBank/DDBJ databases">
        <title>Draft Genome sequencing of Naganishia species isolated from polar environments using Oxford Nanopore Technology.</title>
        <authorList>
            <person name="Leo P."/>
            <person name="Venkateswaran K."/>
        </authorList>
    </citation>
    <scope>NUCLEOTIDE SEQUENCE</scope>
    <source>
        <strain evidence="1">MNA-CCFEE 5262</strain>
    </source>
</reference>